<feature type="signal peptide" evidence="2">
    <location>
        <begin position="1"/>
        <end position="27"/>
    </location>
</feature>
<reference evidence="3" key="4">
    <citation type="submission" date="2019-03" db="UniProtKB">
        <authorList>
            <consortium name="EnsemblPlants"/>
        </authorList>
    </citation>
    <scope>IDENTIFICATION</scope>
</reference>
<evidence type="ECO:0000256" key="2">
    <source>
        <dbReference type="SAM" id="SignalP"/>
    </source>
</evidence>
<dbReference type="EnsemblPlants" id="AET7Gv20046600.9">
    <property type="protein sequence ID" value="AET7Gv20046600.9"/>
    <property type="gene ID" value="AET7Gv20046600"/>
</dbReference>
<evidence type="ECO:0000313" key="3">
    <source>
        <dbReference type="EnsemblPlants" id="AET7Gv20046600.9"/>
    </source>
</evidence>
<sequence length="173" mass="18996">MHGCFAYANTPCLTTGMLLLILPSTRPSQNSQLYQKQSTDHQERIKQINPLTMTLICVNEFLPCHFFSSSTSSSSSLASTNFVVGLGGGWSAPPRVIPLLTPRRASSHAGHRVRVGWVGGWIGEADCTPQLGRGSSRPLLRRLPPPARTSRRRAGPLRLPRQSAFAQLRRAPR</sequence>
<keyword evidence="4" id="KW-1185">Reference proteome</keyword>
<reference evidence="4" key="1">
    <citation type="journal article" date="2014" name="Science">
        <title>Ancient hybridizations among the ancestral genomes of bread wheat.</title>
        <authorList>
            <consortium name="International Wheat Genome Sequencing Consortium,"/>
            <person name="Marcussen T."/>
            <person name="Sandve S.R."/>
            <person name="Heier L."/>
            <person name="Spannagl M."/>
            <person name="Pfeifer M."/>
            <person name="Jakobsen K.S."/>
            <person name="Wulff B.B."/>
            <person name="Steuernagel B."/>
            <person name="Mayer K.F."/>
            <person name="Olsen O.A."/>
        </authorList>
    </citation>
    <scope>NUCLEOTIDE SEQUENCE [LARGE SCALE GENOMIC DNA]</scope>
    <source>
        <strain evidence="4">cv. AL8/78</strain>
    </source>
</reference>
<feature type="region of interest" description="Disordered" evidence="1">
    <location>
        <begin position="132"/>
        <end position="173"/>
    </location>
</feature>
<keyword evidence="2" id="KW-0732">Signal</keyword>
<reference evidence="3" key="5">
    <citation type="journal article" date="2021" name="G3 (Bethesda)">
        <title>Aegilops tauschii genome assembly Aet v5.0 features greater sequence contiguity and improved annotation.</title>
        <authorList>
            <person name="Wang L."/>
            <person name="Zhu T."/>
            <person name="Rodriguez J.C."/>
            <person name="Deal K.R."/>
            <person name="Dubcovsky J."/>
            <person name="McGuire P.E."/>
            <person name="Lux T."/>
            <person name="Spannagl M."/>
            <person name="Mayer K.F.X."/>
            <person name="Baldrich P."/>
            <person name="Meyers B.C."/>
            <person name="Huo N."/>
            <person name="Gu Y.Q."/>
            <person name="Zhou H."/>
            <person name="Devos K.M."/>
            <person name="Bennetzen J.L."/>
            <person name="Unver T."/>
            <person name="Budak H."/>
            <person name="Gulick P.J."/>
            <person name="Galiba G."/>
            <person name="Kalapos B."/>
            <person name="Nelson D.R."/>
            <person name="Li P."/>
            <person name="You F.M."/>
            <person name="Luo M.C."/>
            <person name="Dvorak J."/>
        </authorList>
    </citation>
    <scope>NUCLEOTIDE SEQUENCE [LARGE SCALE GENOMIC DNA]</scope>
    <source>
        <strain evidence="3">cv. AL8/78</strain>
    </source>
</reference>
<dbReference type="EnsemblPlants" id="AET7Gv20046600.3">
    <property type="protein sequence ID" value="AET7Gv20046600.3"/>
    <property type="gene ID" value="AET7Gv20046600"/>
</dbReference>
<dbReference type="Gramene" id="AET7Gv20046600.9">
    <property type="protein sequence ID" value="AET7Gv20046600.9"/>
    <property type="gene ID" value="AET7Gv20046600"/>
</dbReference>
<organism evidence="3 4">
    <name type="scientific">Aegilops tauschii subsp. strangulata</name>
    <name type="common">Goatgrass</name>
    <dbReference type="NCBI Taxonomy" id="200361"/>
    <lineage>
        <taxon>Eukaryota</taxon>
        <taxon>Viridiplantae</taxon>
        <taxon>Streptophyta</taxon>
        <taxon>Embryophyta</taxon>
        <taxon>Tracheophyta</taxon>
        <taxon>Spermatophyta</taxon>
        <taxon>Magnoliopsida</taxon>
        <taxon>Liliopsida</taxon>
        <taxon>Poales</taxon>
        <taxon>Poaceae</taxon>
        <taxon>BOP clade</taxon>
        <taxon>Pooideae</taxon>
        <taxon>Triticodae</taxon>
        <taxon>Triticeae</taxon>
        <taxon>Triticinae</taxon>
        <taxon>Aegilops</taxon>
    </lineage>
</organism>
<protein>
    <submittedName>
        <fullName evidence="3">Uncharacterized protein</fullName>
    </submittedName>
</protein>
<evidence type="ECO:0000256" key="1">
    <source>
        <dbReference type="SAM" id="MobiDB-lite"/>
    </source>
</evidence>
<name>A0A453QD45_AEGTS</name>
<proteinExistence type="predicted"/>
<feature type="chain" id="PRO_5042372788" evidence="2">
    <location>
        <begin position="28"/>
        <end position="173"/>
    </location>
</feature>
<dbReference type="Gramene" id="AET7Gv20046600.3">
    <property type="protein sequence ID" value="AET7Gv20046600.3"/>
    <property type="gene ID" value="AET7Gv20046600"/>
</dbReference>
<dbReference type="AlphaFoldDB" id="A0A453QD45"/>
<feature type="compositionally biased region" description="Low complexity" evidence="1">
    <location>
        <begin position="132"/>
        <end position="142"/>
    </location>
</feature>
<dbReference type="Proteomes" id="UP000015105">
    <property type="component" value="Chromosome 7D"/>
</dbReference>
<evidence type="ECO:0000313" key="4">
    <source>
        <dbReference type="Proteomes" id="UP000015105"/>
    </source>
</evidence>
<accession>A0A453QD45</accession>
<reference evidence="3" key="3">
    <citation type="journal article" date="2017" name="Nature">
        <title>Genome sequence of the progenitor of the wheat D genome Aegilops tauschii.</title>
        <authorList>
            <person name="Luo M.C."/>
            <person name="Gu Y.Q."/>
            <person name="Puiu D."/>
            <person name="Wang H."/>
            <person name="Twardziok S.O."/>
            <person name="Deal K.R."/>
            <person name="Huo N."/>
            <person name="Zhu T."/>
            <person name="Wang L."/>
            <person name="Wang Y."/>
            <person name="McGuire P.E."/>
            <person name="Liu S."/>
            <person name="Long H."/>
            <person name="Ramasamy R.K."/>
            <person name="Rodriguez J.C."/>
            <person name="Van S.L."/>
            <person name="Yuan L."/>
            <person name="Wang Z."/>
            <person name="Xia Z."/>
            <person name="Xiao L."/>
            <person name="Anderson O.D."/>
            <person name="Ouyang S."/>
            <person name="Liang Y."/>
            <person name="Zimin A.V."/>
            <person name="Pertea G."/>
            <person name="Qi P."/>
            <person name="Bennetzen J.L."/>
            <person name="Dai X."/>
            <person name="Dawson M.W."/>
            <person name="Muller H.G."/>
            <person name="Kugler K."/>
            <person name="Rivarola-Duarte L."/>
            <person name="Spannagl M."/>
            <person name="Mayer K.F.X."/>
            <person name="Lu F.H."/>
            <person name="Bevan M.W."/>
            <person name="Leroy P."/>
            <person name="Li P."/>
            <person name="You F.M."/>
            <person name="Sun Q."/>
            <person name="Liu Z."/>
            <person name="Lyons E."/>
            <person name="Wicker T."/>
            <person name="Salzberg S.L."/>
            <person name="Devos K.M."/>
            <person name="Dvorak J."/>
        </authorList>
    </citation>
    <scope>NUCLEOTIDE SEQUENCE [LARGE SCALE GENOMIC DNA]</scope>
    <source>
        <strain evidence="3">cv. AL8/78</strain>
    </source>
</reference>
<reference evidence="4" key="2">
    <citation type="journal article" date="2017" name="Nat. Plants">
        <title>The Aegilops tauschii genome reveals multiple impacts of transposons.</title>
        <authorList>
            <person name="Zhao G."/>
            <person name="Zou C."/>
            <person name="Li K."/>
            <person name="Wang K."/>
            <person name="Li T."/>
            <person name="Gao L."/>
            <person name="Zhang X."/>
            <person name="Wang H."/>
            <person name="Yang Z."/>
            <person name="Liu X."/>
            <person name="Jiang W."/>
            <person name="Mao L."/>
            <person name="Kong X."/>
            <person name="Jiao Y."/>
            <person name="Jia J."/>
        </authorList>
    </citation>
    <scope>NUCLEOTIDE SEQUENCE [LARGE SCALE GENOMIC DNA]</scope>
    <source>
        <strain evidence="4">cv. AL8/78</strain>
    </source>
</reference>